<comment type="similarity">
    <text evidence="1">Belongs to the 3-oxoacid CoA-transferase subunit B family.</text>
</comment>
<dbReference type="EMBL" id="JLXW01000010">
    <property type="protein sequence ID" value="KBZ61013.1"/>
    <property type="molecule type" value="Genomic_DNA"/>
</dbReference>
<dbReference type="Proteomes" id="UP000025947">
    <property type="component" value="Unassembled WGS sequence"/>
</dbReference>
<dbReference type="AlphaFoldDB" id="A0A051TWJ9"/>
<dbReference type="RefSeq" id="WP_044486411.1">
    <property type="nucleotide sequence ID" value="NZ_KK328284.1"/>
</dbReference>
<gene>
    <name evidence="2" type="ORF">K875_03964</name>
</gene>
<dbReference type="HOGENOM" id="CLU_069088_0_0_11"/>
<name>A0A051TWJ9_9MYCO</name>
<dbReference type="InterPro" id="IPR037171">
    <property type="entry name" value="NagB/RpiA_transferase-like"/>
</dbReference>
<dbReference type="SMART" id="SM00882">
    <property type="entry name" value="CoA_trans"/>
    <property type="match status" value="1"/>
</dbReference>
<sequence>MNLGVADRMVWRMAKECRNDDVLVVGVGTPAAAAAGMLARELLTPDLTVLVASSVQPLTHDIARPMLEADFVASVSAGTLSHADLLDLIARGGITLQFVAPAQLDQFGRLNASEISRPDGTVMRLPGPLALPDVSCLVGRLVGYRAAHSKRFLVHEVDFVTGLGSADVEARTAAGLTGAGLTTVITDLGVLRFDPPTAKVTVESVAPGVDIDDLVARTSFPIETQGFIVEGPPPAEALELLNRVIDPHGVRGMEVPGTRTAARARLHAMST</sequence>
<dbReference type="GO" id="GO:0008410">
    <property type="term" value="F:CoA-transferase activity"/>
    <property type="evidence" value="ECO:0007669"/>
    <property type="project" value="InterPro"/>
</dbReference>
<protein>
    <submittedName>
        <fullName evidence="2">Uncharacterized protein</fullName>
    </submittedName>
</protein>
<accession>A0A051TWJ9</accession>
<dbReference type="SUPFAM" id="SSF100950">
    <property type="entry name" value="NagB/RpiA/CoA transferase-like"/>
    <property type="match status" value="1"/>
</dbReference>
<dbReference type="Pfam" id="PF01144">
    <property type="entry name" value="CoA_trans"/>
    <property type="match status" value="1"/>
</dbReference>
<reference evidence="2 3" key="1">
    <citation type="submission" date="2014-04" db="EMBL/GenBank/DDBJ databases">
        <title>The Genome Sequence of Mycobacterium tuberculosis TKK-01-0051.</title>
        <authorList>
            <consortium name="The Broad Institute Genomics Platform"/>
            <consortium name="The Broad Institute Genome Sequencing Center for Infectious Disease"/>
            <person name="Earl A.M."/>
            <person name="Cohen K."/>
            <person name="Pym A."/>
            <person name="Bishai W."/>
            <person name="Maharaj K."/>
            <person name="Desjardins C."/>
            <person name="Abeel T."/>
            <person name="Young S."/>
            <person name="Zeng Q."/>
            <person name="Gargeya S."/>
            <person name="Abouelleil A."/>
            <person name="Alvarado L."/>
            <person name="Chapman S.B."/>
            <person name="Gainer-Dewar J."/>
            <person name="Goldberg J."/>
            <person name="Griggs A."/>
            <person name="Gujja S."/>
            <person name="Hansen M."/>
            <person name="Howarth C."/>
            <person name="Imamovic A."/>
            <person name="Larimer J."/>
            <person name="Murphy C."/>
            <person name="Naylor J."/>
            <person name="Pearson M."/>
            <person name="Poon T.W."/>
            <person name="Priest M."/>
            <person name="Roberts A."/>
            <person name="Saif S."/>
            <person name="Shea T."/>
            <person name="Sykes S."/>
            <person name="Wortman J."/>
            <person name="Nusbaum C."/>
            <person name="Birren B."/>
        </authorList>
    </citation>
    <scope>NUCLEOTIDE SEQUENCE [LARGE SCALE GENOMIC DNA]</scope>
    <source>
        <strain evidence="2 3">TKK-01-0051</strain>
    </source>
</reference>
<organism evidence="2 3">
    <name type="scientific">Mycobacterium [tuberculosis] TKK-01-0051</name>
    <dbReference type="NCBI Taxonomy" id="1324261"/>
    <lineage>
        <taxon>Bacteria</taxon>
        <taxon>Bacillati</taxon>
        <taxon>Actinomycetota</taxon>
        <taxon>Actinomycetes</taxon>
        <taxon>Mycobacteriales</taxon>
        <taxon>Mycobacteriaceae</taxon>
        <taxon>Mycobacterium</taxon>
        <taxon>Mycobacterium avium complex (MAC)</taxon>
    </lineage>
</organism>
<dbReference type="PANTHER" id="PTHR43293:SF3">
    <property type="entry name" value="CHOLESTEROL RING-CLEAVING HYDROLASE IPDB SUBUNIT"/>
    <property type="match status" value="1"/>
</dbReference>
<comment type="caution">
    <text evidence="2">The sequence shown here is derived from an EMBL/GenBank/DDBJ whole genome shotgun (WGS) entry which is preliminary data.</text>
</comment>
<dbReference type="Gene3D" id="3.40.1080.10">
    <property type="entry name" value="Glutaconate Coenzyme A-transferase"/>
    <property type="match status" value="1"/>
</dbReference>
<dbReference type="PATRIC" id="fig|1324261.3.peg.4003"/>
<evidence type="ECO:0000313" key="3">
    <source>
        <dbReference type="Proteomes" id="UP000025947"/>
    </source>
</evidence>
<evidence type="ECO:0000313" key="2">
    <source>
        <dbReference type="EMBL" id="KBZ61013.1"/>
    </source>
</evidence>
<keyword evidence="3" id="KW-1185">Reference proteome</keyword>
<dbReference type="PANTHER" id="PTHR43293">
    <property type="entry name" value="ACETATE COA-TRANSFERASE YDIF"/>
    <property type="match status" value="1"/>
</dbReference>
<evidence type="ECO:0000256" key="1">
    <source>
        <dbReference type="ARBA" id="ARBA00007047"/>
    </source>
</evidence>
<proteinExistence type="inferred from homology"/>
<dbReference type="InterPro" id="IPR004165">
    <property type="entry name" value="CoA_trans_fam_I"/>
</dbReference>